<dbReference type="EMBL" id="JBHUDG010000014">
    <property type="protein sequence ID" value="MFD1630119.1"/>
    <property type="molecule type" value="Genomic_DNA"/>
</dbReference>
<protein>
    <submittedName>
        <fullName evidence="6">DNA recombination protein RmuC</fullName>
    </submittedName>
</protein>
<comment type="caution">
    <text evidence="6">The sequence shown here is derived from an EMBL/GenBank/DDBJ whole genome shotgun (WGS) entry which is preliminary data.</text>
</comment>
<organism evidence="6 7">
    <name type="scientific">Pseudopedobacter beijingensis</name>
    <dbReference type="NCBI Taxonomy" id="1207056"/>
    <lineage>
        <taxon>Bacteria</taxon>
        <taxon>Pseudomonadati</taxon>
        <taxon>Bacteroidota</taxon>
        <taxon>Sphingobacteriia</taxon>
        <taxon>Sphingobacteriales</taxon>
        <taxon>Sphingobacteriaceae</taxon>
        <taxon>Pseudopedobacter</taxon>
    </lineage>
</organism>
<dbReference type="InterPro" id="IPR003798">
    <property type="entry name" value="DNA_recombination_RmuC"/>
</dbReference>
<evidence type="ECO:0000256" key="1">
    <source>
        <dbReference type="ARBA" id="ARBA00003416"/>
    </source>
</evidence>
<comment type="function">
    <text evidence="1">Involved in DNA recombination.</text>
</comment>
<dbReference type="RefSeq" id="WP_379662497.1">
    <property type="nucleotide sequence ID" value="NZ_JBHUDG010000014.1"/>
</dbReference>
<gene>
    <name evidence="6" type="primary">rmuC</name>
    <name evidence="6" type="ORF">ACFSAH_09530</name>
</gene>
<sequence length="461" mass="52274">MEPLLLASIIILCISVVLFLKRPKNSQDKEALKNLSVETERLKIDLALAQQKAESVKSEAQNINAIIKEEKQDVEFKLYNQISRLEEEIKVLIEQLNNEKQNNAAIQSKLLAEQQKIAEQKAHIENLHKQFKVEFENIANQILKEKTKEFTEVNRTNLDILLNPLKENIKAFEQKVEQSYKAESAERFTLKGTIDELIKQTKLIQDDANNLTKALKGDNKKQGNWGEMVLDRLLESSGLIDGVNYTKQSSFVNDEGGRSLPDVILNLPENKHIVIDSKVSLLAYERFINADEDEKDNYIKQHLLSIKGHIQNLGSKNYHDLYKINSPEFVLLFIPIESSFAIAVQYDRELFDFAWNKKVVIVTPSTLLATLKTVASIWKQEQQTKNAIEIATKAGALYDKFVGFINDMNKIGDSIDKSQKAYSDAMNKLTTGTGNLVGRAENIRKLGAKTSKLIDGNLIED</sequence>
<feature type="coiled-coil region" evidence="5">
    <location>
        <begin position="32"/>
        <end position="130"/>
    </location>
</feature>
<accession>A0ABW4ICQ5</accession>
<dbReference type="PANTHER" id="PTHR30563">
    <property type="entry name" value="DNA RECOMBINATION PROTEIN RMUC"/>
    <property type="match status" value="1"/>
</dbReference>
<dbReference type="PANTHER" id="PTHR30563:SF0">
    <property type="entry name" value="DNA RECOMBINATION PROTEIN RMUC"/>
    <property type="match status" value="1"/>
</dbReference>
<comment type="similarity">
    <text evidence="2">Belongs to the RmuC family.</text>
</comment>
<evidence type="ECO:0000313" key="6">
    <source>
        <dbReference type="EMBL" id="MFD1630119.1"/>
    </source>
</evidence>
<evidence type="ECO:0000313" key="7">
    <source>
        <dbReference type="Proteomes" id="UP001597118"/>
    </source>
</evidence>
<keyword evidence="7" id="KW-1185">Reference proteome</keyword>
<evidence type="ECO:0000256" key="3">
    <source>
        <dbReference type="ARBA" id="ARBA00023054"/>
    </source>
</evidence>
<evidence type="ECO:0000256" key="2">
    <source>
        <dbReference type="ARBA" id="ARBA00009840"/>
    </source>
</evidence>
<proteinExistence type="inferred from homology"/>
<evidence type="ECO:0000256" key="5">
    <source>
        <dbReference type="SAM" id="Coils"/>
    </source>
</evidence>
<evidence type="ECO:0000256" key="4">
    <source>
        <dbReference type="ARBA" id="ARBA00023172"/>
    </source>
</evidence>
<dbReference type="Pfam" id="PF02646">
    <property type="entry name" value="RmuC"/>
    <property type="match status" value="1"/>
</dbReference>
<dbReference type="Proteomes" id="UP001597118">
    <property type="component" value="Unassembled WGS sequence"/>
</dbReference>
<reference evidence="7" key="1">
    <citation type="journal article" date="2019" name="Int. J. Syst. Evol. Microbiol.">
        <title>The Global Catalogue of Microorganisms (GCM) 10K type strain sequencing project: providing services to taxonomists for standard genome sequencing and annotation.</title>
        <authorList>
            <consortium name="The Broad Institute Genomics Platform"/>
            <consortium name="The Broad Institute Genome Sequencing Center for Infectious Disease"/>
            <person name="Wu L."/>
            <person name="Ma J."/>
        </authorList>
    </citation>
    <scope>NUCLEOTIDE SEQUENCE [LARGE SCALE GENOMIC DNA]</scope>
    <source>
        <strain evidence="7">CCUG 53762</strain>
    </source>
</reference>
<keyword evidence="4" id="KW-0233">DNA recombination</keyword>
<keyword evidence="3 5" id="KW-0175">Coiled coil</keyword>
<name>A0ABW4ICQ5_9SPHI</name>